<accession>A0A9N9ILK2</accession>
<gene>
    <name evidence="1" type="ORF">CPELLU_LOCUS13988</name>
</gene>
<dbReference type="Proteomes" id="UP000789759">
    <property type="component" value="Unassembled WGS sequence"/>
</dbReference>
<organism evidence="1 2">
    <name type="scientific">Cetraspora pellucida</name>
    <dbReference type="NCBI Taxonomy" id="1433469"/>
    <lineage>
        <taxon>Eukaryota</taxon>
        <taxon>Fungi</taxon>
        <taxon>Fungi incertae sedis</taxon>
        <taxon>Mucoromycota</taxon>
        <taxon>Glomeromycotina</taxon>
        <taxon>Glomeromycetes</taxon>
        <taxon>Diversisporales</taxon>
        <taxon>Gigasporaceae</taxon>
        <taxon>Cetraspora</taxon>
    </lineage>
</organism>
<dbReference type="AlphaFoldDB" id="A0A9N9ILK2"/>
<reference evidence="1" key="1">
    <citation type="submission" date="2021-06" db="EMBL/GenBank/DDBJ databases">
        <authorList>
            <person name="Kallberg Y."/>
            <person name="Tangrot J."/>
            <person name="Rosling A."/>
        </authorList>
    </citation>
    <scope>NUCLEOTIDE SEQUENCE</scope>
    <source>
        <strain evidence="1">FL966</strain>
    </source>
</reference>
<evidence type="ECO:0000313" key="1">
    <source>
        <dbReference type="EMBL" id="CAG8739132.1"/>
    </source>
</evidence>
<proteinExistence type="predicted"/>
<protein>
    <submittedName>
        <fullName evidence="1">17168_t:CDS:1</fullName>
    </submittedName>
</protein>
<dbReference type="EMBL" id="CAJVQA010015765">
    <property type="protein sequence ID" value="CAG8739132.1"/>
    <property type="molecule type" value="Genomic_DNA"/>
</dbReference>
<name>A0A9N9ILK2_9GLOM</name>
<comment type="caution">
    <text evidence="1">The sequence shown here is derived from an EMBL/GenBank/DDBJ whole genome shotgun (WGS) entry which is preliminary data.</text>
</comment>
<evidence type="ECO:0000313" key="2">
    <source>
        <dbReference type="Proteomes" id="UP000789759"/>
    </source>
</evidence>
<keyword evidence="2" id="KW-1185">Reference proteome</keyword>
<sequence length="181" mass="22205">MFEFNFNQHHQQFINNINETHSVFNDSLALIQHYEAVISTYKTHNHYLVNLYNKAYEYFGISWKVFVENNKDYDYFKREVINHNSEEGSCEDCFIKKFKSKYNSEDNFDYDNYNEVYHNVFNNERKEHNKNYHIANINNFNYESNDDGHEGFLQKREYDSYESYLADKNAKNFEYYMSQYK</sequence>